<keyword evidence="2" id="KW-0902">Two-component regulatory system</keyword>
<keyword evidence="1 6" id="KW-0597">Phosphoprotein</keyword>
<feature type="modified residue" description="4-aspartylphosphate" evidence="6">
    <location>
        <position position="51"/>
    </location>
</feature>
<dbReference type="Pfam" id="PF00072">
    <property type="entry name" value="Response_reg"/>
    <property type="match status" value="1"/>
</dbReference>
<evidence type="ECO:0000259" key="9">
    <source>
        <dbReference type="PROSITE" id="PS51755"/>
    </source>
</evidence>
<evidence type="ECO:0000313" key="11">
    <source>
        <dbReference type="Proteomes" id="UP001166293"/>
    </source>
</evidence>
<protein>
    <submittedName>
        <fullName evidence="10">Response regulator transcription factor</fullName>
    </submittedName>
</protein>
<dbReference type="Pfam" id="PF00486">
    <property type="entry name" value="Trans_reg_C"/>
    <property type="match status" value="1"/>
</dbReference>
<organism evidence="10 11">
    <name type="scientific">Thalassococcus arenae</name>
    <dbReference type="NCBI Taxonomy" id="2851652"/>
    <lineage>
        <taxon>Bacteria</taxon>
        <taxon>Pseudomonadati</taxon>
        <taxon>Pseudomonadota</taxon>
        <taxon>Alphaproteobacteria</taxon>
        <taxon>Rhodobacterales</taxon>
        <taxon>Roseobacteraceae</taxon>
        <taxon>Thalassococcus</taxon>
    </lineage>
</organism>
<keyword evidence="4 7" id="KW-0238">DNA-binding</keyword>
<feature type="domain" description="OmpR/PhoB-type" evidence="9">
    <location>
        <begin position="130"/>
        <end position="231"/>
    </location>
</feature>
<dbReference type="InterPro" id="IPR001789">
    <property type="entry name" value="Sig_transdc_resp-reg_receiver"/>
</dbReference>
<dbReference type="EMBL" id="JAHRWL010000001">
    <property type="protein sequence ID" value="MBV2358178.1"/>
    <property type="molecule type" value="Genomic_DNA"/>
</dbReference>
<gene>
    <name evidence="10" type="ORF">KUH32_00180</name>
</gene>
<dbReference type="InterPro" id="IPR001867">
    <property type="entry name" value="OmpR/PhoB-type_DNA-bd"/>
</dbReference>
<dbReference type="PANTHER" id="PTHR48111">
    <property type="entry name" value="REGULATOR OF RPOS"/>
    <property type="match status" value="1"/>
</dbReference>
<reference evidence="10" key="1">
    <citation type="submission" date="2021-06" db="EMBL/GenBank/DDBJ databases">
        <title>Thalassococcus sp. CAU 1522 isolated from sea sand, Republic of Korea.</title>
        <authorList>
            <person name="Kim W."/>
        </authorList>
    </citation>
    <scope>NUCLEOTIDE SEQUENCE</scope>
    <source>
        <strain evidence="10">CAU 1522</strain>
    </source>
</reference>
<keyword evidence="3" id="KW-0805">Transcription regulation</keyword>
<evidence type="ECO:0000256" key="2">
    <source>
        <dbReference type="ARBA" id="ARBA00023012"/>
    </source>
</evidence>
<evidence type="ECO:0000256" key="6">
    <source>
        <dbReference type="PROSITE-ProRule" id="PRU00169"/>
    </source>
</evidence>
<evidence type="ECO:0000256" key="1">
    <source>
        <dbReference type="ARBA" id="ARBA00022553"/>
    </source>
</evidence>
<dbReference type="CDD" id="cd00383">
    <property type="entry name" value="trans_reg_C"/>
    <property type="match status" value="1"/>
</dbReference>
<name>A0ABS6N2D2_9RHOB</name>
<evidence type="ECO:0000256" key="7">
    <source>
        <dbReference type="PROSITE-ProRule" id="PRU01091"/>
    </source>
</evidence>
<dbReference type="SMART" id="SM00862">
    <property type="entry name" value="Trans_reg_C"/>
    <property type="match status" value="1"/>
</dbReference>
<feature type="DNA-binding region" description="OmpR/PhoB-type" evidence="7">
    <location>
        <begin position="130"/>
        <end position="231"/>
    </location>
</feature>
<dbReference type="SMART" id="SM00448">
    <property type="entry name" value="REC"/>
    <property type="match status" value="1"/>
</dbReference>
<evidence type="ECO:0000313" key="10">
    <source>
        <dbReference type="EMBL" id="MBV2358178.1"/>
    </source>
</evidence>
<accession>A0ABS6N2D2</accession>
<comment type="caution">
    <text evidence="10">The sequence shown here is derived from an EMBL/GenBank/DDBJ whole genome shotgun (WGS) entry which is preliminary data.</text>
</comment>
<dbReference type="InterPro" id="IPR039420">
    <property type="entry name" value="WalR-like"/>
</dbReference>
<dbReference type="PANTHER" id="PTHR48111:SF1">
    <property type="entry name" value="TWO-COMPONENT RESPONSE REGULATOR ORR33"/>
    <property type="match status" value="1"/>
</dbReference>
<proteinExistence type="predicted"/>
<keyword evidence="5" id="KW-0804">Transcription</keyword>
<evidence type="ECO:0000256" key="4">
    <source>
        <dbReference type="ARBA" id="ARBA00023125"/>
    </source>
</evidence>
<sequence length="235" mass="26094">MRVLMLDDDEELGALMQPVLAKYGMELTLAFTPSQAFDMLGAEGFDVMLLDMMLPELDGMSVCRSIRSSGKSFAEIPIVALTARAELTDRIVALESGIDDFVAKPVEMRELVARIGAVVRRKRDAGNTSPAQAESQSATELHLSPGHMSAVYGPYAVNLTELELRILQCLKEAEGAIMSRVEILERIGHHTQSDPAMVDTIIYRIRQKFREQGLKFDFIKTLRGQGYCIKTEQAK</sequence>
<dbReference type="RefSeq" id="WP_217776062.1">
    <property type="nucleotide sequence ID" value="NZ_JAHRWL010000001.1"/>
</dbReference>
<dbReference type="Proteomes" id="UP001166293">
    <property type="component" value="Unassembled WGS sequence"/>
</dbReference>
<keyword evidence="11" id="KW-1185">Reference proteome</keyword>
<evidence type="ECO:0000259" key="8">
    <source>
        <dbReference type="PROSITE" id="PS50110"/>
    </source>
</evidence>
<evidence type="ECO:0000256" key="3">
    <source>
        <dbReference type="ARBA" id="ARBA00023015"/>
    </source>
</evidence>
<dbReference type="PROSITE" id="PS51755">
    <property type="entry name" value="OMPR_PHOB"/>
    <property type="match status" value="1"/>
</dbReference>
<evidence type="ECO:0000256" key="5">
    <source>
        <dbReference type="ARBA" id="ARBA00023163"/>
    </source>
</evidence>
<dbReference type="PROSITE" id="PS50110">
    <property type="entry name" value="RESPONSE_REGULATORY"/>
    <property type="match status" value="1"/>
</dbReference>
<feature type="domain" description="Response regulatory" evidence="8">
    <location>
        <begin position="2"/>
        <end position="119"/>
    </location>
</feature>